<evidence type="ECO:0000313" key="4">
    <source>
        <dbReference type="Proteomes" id="UP001275084"/>
    </source>
</evidence>
<feature type="compositionally biased region" description="Low complexity" evidence="1">
    <location>
        <begin position="1"/>
        <end position="37"/>
    </location>
</feature>
<proteinExistence type="predicted"/>
<evidence type="ECO:0000313" key="3">
    <source>
        <dbReference type="EMBL" id="KAK3353417.1"/>
    </source>
</evidence>
<evidence type="ECO:0000256" key="2">
    <source>
        <dbReference type="SAM" id="Phobius"/>
    </source>
</evidence>
<protein>
    <submittedName>
        <fullName evidence="3">Uncharacterized protein</fullName>
    </submittedName>
</protein>
<feature type="transmembrane region" description="Helical" evidence="2">
    <location>
        <begin position="136"/>
        <end position="156"/>
    </location>
</feature>
<feature type="transmembrane region" description="Helical" evidence="2">
    <location>
        <begin position="176"/>
        <end position="201"/>
    </location>
</feature>
<feature type="region of interest" description="Disordered" evidence="1">
    <location>
        <begin position="1"/>
        <end position="38"/>
    </location>
</feature>
<dbReference type="Proteomes" id="UP001275084">
    <property type="component" value="Unassembled WGS sequence"/>
</dbReference>
<keyword evidence="2" id="KW-0472">Membrane</keyword>
<feature type="compositionally biased region" description="Polar residues" evidence="1">
    <location>
        <begin position="230"/>
        <end position="243"/>
    </location>
</feature>
<feature type="transmembrane region" description="Helical" evidence="2">
    <location>
        <begin position="104"/>
        <end position="124"/>
    </location>
</feature>
<dbReference type="AlphaFoldDB" id="A0AAJ0HIL9"/>
<evidence type="ECO:0000256" key="1">
    <source>
        <dbReference type="SAM" id="MobiDB-lite"/>
    </source>
</evidence>
<dbReference type="EMBL" id="JAUIQD010000004">
    <property type="protein sequence ID" value="KAK3353417.1"/>
    <property type="molecule type" value="Genomic_DNA"/>
</dbReference>
<keyword evidence="4" id="KW-1185">Reference proteome</keyword>
<feature type="transmembrane region" description="Helical" evidence="2">
    <location>
        <begin position="63"/>
        <end position="84"/>
    </location>
</feature>
<accession>A0AAJ0HIL9</accession>
<name>A0AAJ0HIL9_9PEZI</name>
<sequence length="253" mass="27958">MDVAPPQAQATSQQQTAETPPDYSRTTPPRRTTEAPPSYATTLHRADWVLLVPFYNKHYTAKLAAGGASLLVSPIIIGLLAAFVKQSAAHLQDTASGFTDAAGFAAAGIAMFWTFAEFMTLYLSGRHRSIHPGLHVAVHSVIWLTALGSAINNTFWVQSRSFDTKIHYQEDTPYSALLALSRVQMALIAFDACLLLIHLGMCFRSWMDMRHIDIINKKYVQVPEELPEQVSVSMDQTPLQRTGSDPVPPYSRV</sequence>
<gene>
    <name evidence="3" type="ORF">B0T25DRAFT_210149</name>
</gene>
<comment type="caution">
    <text evidence="3">The sequence shown here is derived from an EMBL/GenBank/DDBJ whole genome shotgun (WGS) entry which is preliminary data.</text>
</comment>
<keyword evidence="2" id="KW-1133">Transmembrane helix</keyword>
<organism evidence="3 4">
    <name type="scientific">Lasiosphaeria hispida</name>
    <dbReference type="NCBI Taxonomy" id="260671"/>
    <lineage>
        <taxon>Eukaryota</taxon>
        <taxon>Fungi</taxon>
        <taxon>Dikarya</taxon>
        <taxon>Ascomycota</taxon>
        <taxon>Pezizomycotina</taxon>
        <taxon>Sordariomycetes</taxon>
        <taxon>Sordariomycetidae</taxon>
        <taxon>Sordariales</taxon>
        <taxon>Lasiosphaeriaceae</taxon>
        <taxon>Lasiosphaeria</taxon>
    </lineage>
</organism>
<reference evidence="3" key="2">
    <citation type="submission" date="2023-06" db="EMBL/GenBank/DDBJ databases">
        <authorList>
            <consortium name="Lawrence Berkeley National Laboratory"/>
            <person name="Haridas S."/>
            <person name="Hensen N."/>
            <person name="Bonometti L."/>
            <person name="Westerberg I."/>
            <person name="Brannstrom I.O."/>
            <person name="Guillou S."/>
            <person name="Cros-Aarteil S."/>
            <person name="Calhoun S."/>
            <person name="Kuo A."/>
            <person name="Mondo S."/>
            <person name="Pangilinan J."/>
            <person name="Riley R."/>
            <person name="Labutti K."/>
            <person name="Andreopoulos B."/>
            <person name="Lipzen A."/>
            <person name="Chen C."/>
            <person name="Yanf M."/>
            <person name="Daum C."/>
            <person name="Ng V."/>
            <person name="Clum A."/>
            <person name="Steindorff A."/>
            <person name="Ohm R."/>
            <person name="Martin F."/>
            <person name="Silar P."/>
            <person name="Natvig D."/>
            <person name="Lalanne C."/>
            <person name="Gautier V."/>
            <person name="Ament-Velasquez S.L."/>
            <person name="Kruys A."/>
            <person name="Hutchinson M.I."/>
            <person name="Powell A.J."/>
            <person name="Barry K."/>
            <person name="Miller A.N."/>
            <person name="Grigoriev I.V."/>
            <person name="Debuchy R."/>
            <person name="Gladieux P."/>
            <person name="Thoren M.H."/>
            <person name="Johannesson H."/>
        </authorList>
    </citation>
    <scope>NUCLEOTIDE SEQUENCE</scope>
    <source>
        <strain evidence="3">CBS 955.72</strain>
    </source>
</reference>
<keyword evidence="2" id="KW-0812">Transmembrane</keyword>
<feature type="region of interest" description="Disordered" evidence="1">
    <location>
        <begin position="230"/>
        <end position="253"/>
    </location>
</feature>
<reference evidence="3" key="1">
    <citation type="journal article" date="2023" name="Mol. Phylogenet. Evol.">
        <title>Genome-scale phylogeny and comparative genomics of the fungal order Sordariales.</title>
        <authorList>
            <person name="Hensen N."/>
            <person name="Bonometti L."/>
            <person name="Westerberg I."/>
            <person name="Brannstrom I.O."/>
            <person name="Guillou S."/>
            <person name="Cros-Aarteil S."/>
            <person name="Calhoun S."/>
            <person name="Haridas S."/>
            <person name="Kuo A."/>
            <person name="Mondo S."/>
            <person name="Pangilinan J."/>
            <person name="Riley R."/>
            <person name="LaButti K."/>
            <person name="Andreopoulos B."/>
            <person name="Lipzen A."/>
            <person name="Chen C."/>
            <person name="Yan M."/>
            <person name="Daum C."/>
            <person name="Ng V."/>
            <person name="Clum A."/>
            <person name="Steindorff A."/>
            <person name="Ohm R.A."/>
            <person name="Martin F."/>
            <person name="Silar P."/>
            <person name="Natvig D.O."/>
            <person name="Lalanne C."/>
            <person name="Gautier V."/>
            <person name="Ament-Velasquez S.L."/>
            <person name="Kruys A."/>
            <person name="Hutchinson M.I."/>
            <person name="Powell A.J."/>
            <person name="Barry K."/>
            <person name="Miller A.N."/>
            <person name="Grigoriev I.V."/>
            <person name="Debuchy R."/>
            <person name="Gladieux P."/>
            <person name="Hiltunen Thoren M."/>
            <person name="Johannesson H."/>
        </authorList>
    </citation>
    <scope>NUCLEOTIDE SEQUENCE</scope>
    <source>
        <strain evidence="3">CBS 955.72</strain>
    </source>
</reference>